<dbReference type="OrthoDB" id="18576at2157"/>
<dbReference type="PANTHER" id="PTHR31616">
    <property type="entry name" value="TREHALASE"/>
    <property type="match status" value="1"/>
</dbReference>
<evidence type="ECO:0000313" key="4">
    <source>
        <dbReference type="EMBL" id="SIR80536.1"/>
    </source>
</evidence>
<evidence type="ECO:0000259" key="3">
    <source>
        <dbReference type="Pfam" id="PF25978"/>
    </source>
</evidence>
<dbReference type="RefSeq" id="WP_076431675.1">
    <property type="nucleotide sequence ID" value="NZ_FTNO01000005.1"/>
</dbReference>
<dbReference type="InterPro" id="IPR011613">
    <property type="entry name" value="GH15-like"/>
</dbReference>
<dbReference type="AlphaFoldDB" id="A0A1N7DXN2"/>
<dbReference type="InterPro" id="IPR008928">
    <property type="entry name" value="6-hairpin_glycosidase_sf"/>
</dbReference>
<dbReference type="Proteomes" id="UP000186914">
    <property type="component" value="Unassembled WGS sequence"/>
</dbReference>
<dbReference type="Pfam" id="PF25978">
    <property type="entry name" value="DUF7997"/>
    <property type="match status" value="1"/>
</dbReference>
<dbReference type="GO" id="GO:0004553">
    <property type="term" value="F:hydrolase activity, hydrolyzing O-glycosyl compounds"/>
    <property type="evidence" value="ECO:0007669"/>
    <property type="project" value="TreeGrafter"/>
</dbReference>
<dbReference type="Gene3D" id="1.50.10.10">
    <property type="match status" value="1"/>
</dbReference>
<dbReference type="GO" id="GO:0005975">
    <property type="term" value="P:carbohydrate metabolic process"/>
    <property type="evidence" value="ECO:0007669"/>
    <property type="project" value="InterPro"/>
</dbReference>
<name>A0A1N7DXN2_9EURY</name>
<dbReference type="SUPFAM" id="SSF48208">
    <property type="entry name" value="Six-hairpin glycosidases"/>
    <property type="match status" value="1"/>
</dbReference>
<feature type="domain" description="GH15-like" evidence="2">
    <location>
        <begin position="295"/>
        <end position="663"/>
    </location>
</feature>
<feature type="domain" description="DUF7997" evidence="3">
    <location>
        <begin position="1"/>
        <end position="246"/>
    </location>
</feature>
<gene>
    <name evidence="4" type="ORF">SAMN05421858_3833</name>
</gene>
<sequence length="685" mass="75563">MTLRDTLADYKRHRGSETRFPGERRTPAGRFSGLDARLVHVVPDGSLRDYSYPLSGQYGIDRSRFGVRRDGETTWFDSDDIDSTQRYDGETALVVTEHEADDWSVTQYDLTISDAHVTHFVSDGFPNESAELVAYLGFAPDGRDDRIGQLRHGDVIEMFHADEHDYLAISPEPEAIHGQVPTDFASLVSDRATEVPQTDEAGRYEESRLSGELVVPVVLTSEGDEDDEGVTFVSLLADHGETLREDALDRIRELAEKYDSSEEIQTAAAEQIPKRPNTPENEAVVSDLRVLSLLSADTGARIAGPDFDPFYAYSGGYGYTWFRDDGEISRFLLASDSHFGLSLSDWHARSAQFYCDTQHEDGTWPHRVWPRDGTIAPGWANARIEAGDGADYQADQTGSVIAFLASYLRDGDVDSALESEIRTTLDSALDGLDDTLESDGLPIHCQNAWENMTGRFAHTAATYLEAYATLASAPLDTELSERVKSQAEAVLSGLDNLWTGEFYALRLDDGEIDARLDSSALALAGAHRAYSQVADLDAEQVDRLVSHTEAVLDGLWRDPAESDIRGLARFDEDDWRKREQDESKIWTVSTAWGANAAAELAHLLSARDDARADEFARRSRELLSLLLPDGPLCADSGYLPEQFFDVGAADSATPLGWPHAIRLATVASLDEHGVLEAEEVKTALD</sequence>
<dbReference type="EMBL" id="FTNO01000005">
    <property type="protein sequence ID" value="SIR80536.1"/>
    <property type="molecule type" value="Genomic_DNA"/>
</dbReference>
<protein>
    <submittedName>
        <fullName evidence="4">Glucoamylase</fullName>
    </submittedName>
</protein>
<dbReference type="InterPro" id="IPR058310">
    <property type="entry name" value="DUF7997"/>
</dbReference>
<evidence type="ECO:0000259" key="2">
    <source>
        <dbReference type="Pfam" id="PF00723"/>
    </source>
</evidence>
<evidence type="ECO:0000313" key="5">
    <source>
        <dbReference type="Proteomes" id="UP000186914"/>
    </source>
</evidence>
<keyword evidence="5" id="KW-1185">Reference proteome</keyword>
<organism evidence="4 5">
    <name type="scientific">Haladaptatus litoreus</name>
    <dbReference type="NCBI Taxonomy" id="553468"/>
    <lineage>
        <taxon>Archaea</taxon>
        <taxon>Methanobacteriati</taxon>
        <taxon>Methanobacteriota</taxon>
        <taxon>Stenosarchaea group</taxon>
        <taxon>Halobacteria</taxon>
        <taxon>Halobacteriales</taxon>
        <taxon>Haladaptataceae</taxon>
        <taxon>Haladaptatus</taxon>
    </lineage>
</organism>
<reference evidence="5" key="1">
    <citation type="submission" date="2017-01" db="EMBL/GenBank/DDBJ databases">
        <authorList>
            <person name="Varghese N."/>
            <person name="Submissions S."/>
        </authorList>
    </citation>
    <scope>NUCLEOTIDE SEQUENCE [LARGE SCALE GENOMIC DNA]</scope>
    <source>
        <strain evidence="5">CGMCC 1.7737</strain>
    </source>
</reference>
<proteinExistence type="inferred from homology"/>
<dbReference type="Pfam" id="PF00723">
    <property type="entry name" value="Glyco_hydro_15"/>
    <property type="match status" value="1"/>
</dbReference>
<accession>A0A1N7DXN2</accession>
<evidence type="ECO:0000256" key="1">
    <source>
        <dbReference type="ARBA" id="ARBA00006188"/>
    </source>
</evidence>
<dbReference type="PANTHER" id="PTHR31616:SF0">
    <property type="entry name" value="GLUCAN 1,4-ALPHA-GLUCOSIDASE"/>
    <property type="match status" value="1"/>
</dbReference>
<comment type="similarity">
    <text evidence="1">Belongs to the glycosyl hydrolase 15 family.</text>
</comment>
<dbReference type="InterPro" id="IPR012341">
    <property type="entry name" value="6hp_glycosidase-like_sf"/>
</dbReference>